<evidence type="ECO:0000313" key="1">
    <source>
        <dbReference type="EMBL" id="EGU86807.1"/>
    </source>
</evidence>
<dbReference type="OrthoDB" id="5095320at2759"/>
<organism evidence="1">
    <name type="scientific">Fusarium oxysporum (strain Fo5176)</name>
    <name type="common">Fusarium vascular wilt</name>
    <dbReference type="NCBI Taxonomy" id="660025"/>
    <lineage>
        <taxon>Eukaryota</taxon>
        <taxon>Fungi</taxon>
        <taxon>Dikarya</taxon>
        <taxon>Ascomycota</taxon>
        <taxon>Pezizomycotina</taxon>
        <taxon>Sordariomycetes</taxon>
        <taxon>Hypocreomycetidae</taxon>
        <taxon>Hypocreales</taxon>
        <taxon>Nectriaceae</taxon>
        <taxon>Fusarium</taxon>
        <taxon>Fusarium oxysporum species complex</taxon>
    </lineage>
</organism>
<comment type="caution">
    <text evidence="1">The sequence shown here is derived from an EMBL/GenBank/DDBJ whole genome shotgun (WGS) entry which is preliminary data.</text>
</comment>
<proteinExistence type="predicted"/>
<gene>
    <name evidence="1" type="ORF">FOXB_02675</name>
</gene>
<name>F9F8F0_FUSOF</name>
<dbReference type="AlphaFoldDB" id="F9F8F0"/>
<sequence>MERQYSTVLWQDLDVRHLDPVIKVSHGPKQGVKFFAELTITSVDGIDAEGGSKSDHQSNNKSDNKIDITGFLHDNSPASCEERDGVIDLVFEPLFKEKSFGHWVKMEVKVTEDTNCQYYPVGEVWIGHEQEKSKNPYSLLKHSSSRLASESTPSYNSSTSITSLNPNSRLTINTNSGETYPYFTNTKPLKMVPFEFDMALAPALPPPKEWENGQPYSVVTNTVFEELERQGVVLREDCHSVPIEACHLQIEYKWIPPNETFWYIPRTKGDIEMVTGYTLASAGKFRSLQPHVFMNQSPTRCTNEALCVTSMIKINGNTGTLEILGYDKETDYDRWIGFDSIDYDGNADLGGFPTKRIDQDGHITGIITPTALWR</sequence>
<accession>F9F8F0</accession>
<dbReference type="EMBL" id="AFQF01000841">
    <property type="protein sequence ID" value="EGU86807.1"/>
    <property type="molecule type" value="Genomic_DNA"/>
</dbReference>
<protein>
    <submittedName>
        <fullName evidence="1">Uncharacterized protein</fullName>
    </submittedName>
</protein>
<reference evidence="1" key="1">
    <citation type="journal article" date="2012" name="Mol. Plant Microbe Interact.">
        <title>A highly conserved effector in Fusarium oxysporum is required for full virulence on Arabidopsis.</title>
        <authorList>
            <person name="Thatcher L.F."/>
            <person name="Gardiner D.M."/>
            <person name="Kazan K."/>
            <person name="Manners J."/>
        </authorList>
    </citation>
    <scope>NUCLEOTIDE SEQUENCE [LARGE SCALE GENOMIC DNA]</scope>
    <source>
        <strain evidence="1">Fo5176</strain>
    </source>
</reference>